<dbReference type="Proteomes" id="UP000002051">
    <property type="component" value="Chromosome 3"/>
</dbReference>
<organism evidence="1 3">
    <name type="scientific">Medicago truncatula</name>
    <name type="common">Barrel medic</name>
    <name type="synonym">Medicago tribuloides</name>
    <dbReference type="NCBI Taxonomy" id="3880"/>
    <lineage>
        <taxon>Eukaryota</taxon>
        <taxon>Viridiplantae</taxon>
        <taxon>Streptophyta</taxon>
        <taxon>Embryophyta</taxon>
        <taxon>Tracheophyta</taxon>
        <taxon>Spermatophyta</taxon>
        <taxon>Magnoliopsida</taxon>
        <taxon>eudicotyledons</taxon>
        <taxon>Gunneridae</taxon>
        <taxon>Pentapetalae</taxon>
        <taxon>rosids</taxon>
        <taxon>fabids</taxon>
        <taxon>Fabales</taxon>
        <taxon>Fabaceae</taxon>
        <taxon>Papilionoideae</taxon>
        <taxon>50 kb inversion clade</taxon>
        <taxon>NPAAA clade</taxon>
        <taxon>Hologalegina</taxon>
        <taxon>IRL clade</taxon>
        <taxon>Trifolieae</taxon>
        <taxon>Medicago</taxon>
    </lineage>
</organism>
<dbReference type="EMBL" id="CM001219">
    <property type="protein sequence ID" value="KEH33566.1"/>
    <property type="molecule type" value="Genomic_DNA"/>
</dbReference>
<reference evidence="1 3" key="1">
    <citation type="journal article" date="2011" name="Nature">
        <title>The Medicago genome provides insight into the evolution of rhizobial symbioses.</title>
        <authorList>
            <person name="Young N.D."/>
            <person name="Debelle F."/>
            <person name="Oldroyd G.E."/>
            <person name="Geurts R."/>
            <person name="Cannon S.B."/>
            <person name="Udvardi M.K."/>
            <person name="Benedito V.A."/>
            <person name="Mayer K.F."/>
            <person name="Gouzy J."/>
            <person name="Schoof H."/>
            <person name="Van de Peer Y."/>
            <person name="Proost S."/>
            <person name="Cook D.R."/>
            <person name="Meyers B.C."/>
            <person name="Spannagl M."/>
            <person name="Cheung F."/>
            <person name="De Mita S."/>
            <person name="Krishnakumar V."/>
            <person name="Gundlach H."/>
            <person name="Zhou S."/>
            <person name="Mudge J."/>
            <person name="Bharti A.K."/>
            <person name="Murray J.D."/>
            <person name="Naoumkina M.A."/>
            <person name="Rosen B."/>
            <person name="Silverstein K.A."/>
            <person name="Tang H."/>
            <person name="Rombauts S."/>
            <person name="Zhao P.X."/>
            <person name="Zhou P."/>
            <person name="Barbe V."/>
            <person name="Bardou P."/>
            <person name="Bechner M."/>
            <person name="Bellec A."/>
            <person name="Berger A."/>
            <person name="Berges H."/>
            <person name="Bidwell S."/>
            <person name="Bisseling T."/>
            <person name="Choisne N."/>
            <person name="Couloux A."/>
            <person name="Denny R."/>
            <person name="Deshpande S."/>
            <person name="Dai X."/>
            <person name="Doyle J.J."/>
            <person name="Dudez A.M."/>
            <person name="Farmer A.D."/>
            <person name="Fouteau S."/>
            <person name="Franken C."/>
            <person name="Gibelin C."/>
            <person name="Gish J."/>
            <person name="Goldstein S."/>
            <person name="Gonzalez A.J."/>
            <person name="Green P.J."/>
            <person name="Hallab A."/>
            <person name="Hartog M."/>
            <person name="Hua A."/>
            <person name="Humphray S.J."/>
            <person name="Jeong D.H."/>
            <person name="Jing Y."/>
            <person name="Jocker A."/>
            <person name="Kenton S.M."/>
            <person name="Kim D.J."/>
            <person name="Klee K."/>
            <person name="Lai H."/>
            <person name="Lang C."/>
            <person name="Lin S."/>
            <person name="Macmil S.L."/>
            <person name="Magdelenat G."/>
            <person name="Matthews L."/>
            <person name="McCorrison J."/>
            <person name="Monaghan E.L."/>
            <person name="Mun J.H."/>
            <person name="Najar F.Z."/>
            <person name="Nicholson C."/>
            <person name="Noirot C."/>
            <person name="O'Bleness M."/>
            <person name="Paule C.R."/>
            <person name="Poulain J."/>
            <person name="Prion F."/>
            <person name="Qin B."/>
            <person name="Qu C."/>
            <person name="Retzel E.F."/>
            <person name="Riddle C."/>
            <person name="Sallet E."/>
            <person name="Samain S."/>
            <person name="Samson N."/>
            <person name="Sanders I."/>
            <person name="Saurat O."/>
            <person name="Scarpelli C."/>
            <person name="Schiex T."/>
            <person name="Segurens B."/>
            <person name="Severin A.J."/>
            <person name="Sherrier D.J."/>
            <person name="Shi R."/>
            <person name="Sims S."/>
            <person name="Singer S.R."/>
            <person name="Sinharoy S."/>
            <person name="Sterck L."/>
            <person name="Viollet A."/>
            <person name="Wang B.B."/>
            <person name="Wang K."/>
            <person name="Wang M."/>
            <person name="Wang X."/>
            <person name="Warfsmann J."/>
            <person name="Weissenbach J."/>
            <person name="White D.D."/>
            <person name="White J.D."/>
            <person name="Wiley G.B."/>
            <person name="Wincker P."/>
            <person name="Xing Y."/>
            <person name="Yang L."/>
            <person name="Yao Z."/>
            <person name="Ying F."/>
            <person name="Zhai J."/>
            <person name="Zhou L."/>
            <person name="Zuber A."/>
            <person name="Denarie J."/>
            <person name="Dixon R.A."/>
            <person name="May G.D."/>
            <person name="Schwartz D.C."/>
            <person name="Rogers J."/>
            <person name="Quetier F."/>
            <person name="Town C.D."/>
            <person name="Roe B.A."/>
        </authorList>
    </citation>
    <scope>NUCLEOTIDE SEQUENCE [LARGE SCALE GENOMIC DNA]</scope>
    <source>
        <strain evidence="1">A17</strain>
        <strain evidence="2 3">cv. Jemalong A17</strain>
    </source>
</reference>
<evidence type="ECO:0000313" key="3">
    <source>
        <dbReference type="Proteomes" id="UP000002051"/>
    </source>
</evidence>
<evidence type="ECO:0000313" key="2">
    <source>
        <dbReference type="EnsemblPlants" id="KEH33566"/>
    </source>
</evidence>
<keyword evidence="3" id="KW-1185">Reference proteome</keyword>
<evidence type="ECO:0000313" key="1">
    <source>
        <dbReference type="EMBL" id="KEH33566.1"/>
    </source>
</evidence>
<reference evidence="2" key="3">
    <citation type="submission" date="2015-04" db="UniProtKB">
        <authorList>
            <consortium name="EnsemblPlants"/>
        </authorList>
    </citation>
    <scope>IDENTIFICATION</scope>
    <source>
        <strain evidence="2">cv. Jemalong A17</strain>
    </source>
</reference>
<name>A0A072UVX4_MEDTR</name>
<gene>
    <name evidence="1" type="ordered locus">MTR_3g046875</name>
</gene>
<proteinExistence type="predicted"/>
<sequence length="55" mass="6390">MKFCSQGRRETMAIVRFKCTFAPSSLQNLRFWSPYFENSTFGPQVYAPLQKHGSL</sequence>
<accession>A0A072UVX4</accession>
<dbReference type="HOGENOM" id="CLU_3035361_0_0_1"/>
<dbReference type="EnsemblPlants" id="KEH33566">
    <property type="protein sequence ID" value="KEH33566"/>
    <property type="gene ID" value="MTR_3g046875"/>
</dbReference>
<dbReference type="AlphaFoldDB" id="A0A072UVX4"/>
<reference evidence="1 3" key="2">
    <citation type="journal article" date="2014" name="BMC Genomics">
        <title>An improved genome release (version Mt4.0) for the model legume Medicago truncatula.</title>
        <authorList>
            <person name="Tang H."/>
            <person name="Krishnakumar V."/>
            <person name="Bidwell S."/>
            <person name="Rosen B."/>
            <person name="Chan A."/>
            <person name="Zhou S."/>
            <person name="Gentzbittel L."/>
            <person name="Childs K.L."/>
            <person name="Yandell M."/>
            <person name="Gundlach H."/>
            <person name="Mayer K.F."/>
            <person name="Schwartz D.C."/>
            <person name="Town C.D."/>
        </authorList>
    </citation>
    <scope>GENOME REANNOTATION</scope>
    <source>
        <strain evidence="1">A17</strain>
        <strain evidence="2 3">cv. Jemalong A17</strain>
    </source>
</reference>
<protein>
    <submittedName>
        <fullName evidence="1 2">Uncharacterized protein</fullName>
    </submittedName>
</protein>